<feature type="compositionally biased region" description="Polar residues" evidence="1">
    <location>
        <begin position="110"/>
        <end position="121"/>
    </location>
</feature>
<feature type="non-terminal residue" evidence="3">
    <location>
        <position position="138"/>
    </location>
</feature>
<protein>
    <submittedName>
        <fullName evidence="3">Transcription factor IIIB 90 kDa subunit</fullName>
    </submittedName>
</protein>
<evidence type="ECO:0000313" key="4">
    <source>
        <dbReference type="Proteomes" id="UP001174909"/>
    </source>
</evidence>
<dbReference type="EMBL" id="CASHTH010001570">
    <property type="protein sequence ID" value="CAI8016913.1"/>
    <property type="molecule type" value="Genomic_DNA"/>
</dbReference>
<accession>A0AA35WD21</accession>
<evidence type="ECO:0000256" key="1">
    <source>
        <dbReference type="SAM" id="MobiDB-lite"/>
    </source>
</evidence>
<dbReference type="InterPro" id="IPR011665">
    <property type="entry name" value="BRF1_TBP-bd_dom"/>
</dbReference>
<proteinExistence type="predicted"/>
<feature type="non-terminal residue" evidence="3">
    <location>
        <position position="1"/>
    </location>
</feature>
<organism evidence="3 4">
    <name type="scientific">Geodia barretti</name>
    <name type="common">Barrett's horny sponge</name>
    <dbReference type="NCBI Taxonomy" id="519541"/>
    <lineage>
        <taxon>Eukaryota</taxon>
        <taxon>Metazoa</taxon>
        <taxon>Porifera</taxon>
        <taxon>Demospongiae</taxon>
        <taxon>Heteroscleromorpha</taxon>
        <taxon>Tetractinellida</taxon>
        <taxon>Astrophorina</taxon>
        <taxon>Geodiidae</taxon>
        <taxon>Geodia</taxon>
    </lineage>
</organism>
<gene>
    <name evidence="3" type="ORF">GBAR_LOCUS10330</name>
</gene>
<reference evidence="3" key="1">
    <citation type="submission" date="2023-03" db="EMBL/GenBank/DDBJ databases">
        <authorList>
            <person name="Steffen K."/>
            <person name="Cardenas P."/>
        </authorList>
    </citation>
    <scope>NUCLEOTIDE SEQUENCE</scope>
</reference>
<feature type="region of interest" description="Disordered" evidence="1">
    <location>
        <begin position="110"/>
        <end position="138"/>
    </location>
</feature>
<name>A0AA35WD21_GEOBA</name>
<feature type="domain" description="Brf1 TBP-binding" evidence="2">
    <location>
        <begin position="1"/>
        <end position="108"/>
    </location>
</feature>
<keyword evidence="4" id="KW-1185">Reference proteome</keyword>
<dbReference type="AlphaFoldDB" id="A0AA35WD21"/>
<evidence type="ECO:0000259" key="2">
    <source>
        <dbReference type="Pfam" id="PF07741"/>
    </source>
</evidence>
<dbReference type="Pfam" id="PF07741">
    <property type="entry name" value="BRF1"/>
    <property type="match status" value="1"/>
</dbReference>
<dbReference type="Proteomes" id="UP001174909">
    <property type="component" value="Unassembled WGS sequence"/>
</dbReference>
<sequence>EAKIKAQLWYSENADFLKEQEGTTLGRFLLCACICMRLACDLKTLCSVKREKLAALEAAKADKPKKKYNKRKTRVSQPASTAGEAIERMLVERRISTKINYDVLKDLDKTMSSQGESSHQPTLVEEPGASRHSVAGVT</sequence>
<comment type="caution">
    <text evidence="3">The sequence shown here is derived from an EMBL/GenBank/DDBJ whole genome shotgun (WGS) entry which is preliminary data.</text>
</comment>
<evidence type="ECO:0000313" key="3">
    <source>
        <dbReference type="EMBL" id="CAI8016913.1"/>
    </source>
</evidence>